<evidence type="ECO:0008006" key="4">
    <source>
        <dbReference type="Google" id="ProtNLM"/>
    </source>
</evidence>
<evidence type="ECO:0000256" key="1">
    <source>
        <dbReference type="SAM" id="Phobius"/>
    </source>
</evidence>
<organism evidence="2 3">
    <name type="scientific">Anaerotignum lactatifermentans DSM 14214</name>
    <dbReference type="NCBI Taxonomy" id="1121323"/>
    <lineage>
        <taxon>Bacteria</taxon>
        <taxon>Bacillati</taxon>
        <taxon>Bacillota</taxon>
        <taxon>Clostridia</taxon>
        <taxon>Lachnospirales</taxon>
        <taxon>Anaerotignaceae</taxon>
        <taxon>Anaerotignum</taxon>
    </lineage>
</organism>
<protein>
    <recommendedName>
        <fullName evidence="4">DUF2798 domain-containing protein</fullName>
    </recommendedName>
</protein>
<keyword evidence="1" id="KW-0812">Transmembrane</keyword>
<keyword evidence="3" id="KW-1185">Reference proteome</keyword>
<accession>A0A1M6UFB1</accession>
<gene>
    <name evidence="2" type="ORF">SAMN02745138_02146</name>
</gene>
<proteinExistence type="predicted"/>
<name>A0A1M6UFB1_9FIRM</name>
<evidence type="ECO:0000313" key="3">
    <source>
        <dbReference type="Proteomes" id="UP000183975"/>
    </source>
</evidence>
<dbReference type="Pfam" id="PF11391">
    <property type="entry name" value="DUF2798"/>
    <property type="match status" value="2"/>
</dbReference>
<dbReference type="OrthoDB" id="7062363at2"/>
<dbReference type="Proteomes" id="UP000183975">
    <property type="component" value="Unassembled WGS sequence"/>
</dbReference>
<evidence type="ECO:0000313" key="2">
    <source>
        <dbReference type="EMBL" id="SHK67932.1"/>
    </source>
</evidence>
<feature type="transmembrane region" description="Helical" evidence="1">
    <location>
        <begin position="9"/>
        <end position="26"/>
    </location>
</feature>
<dbReference type="RefSeq" id="WP_072851733.1">
    <property type="nucleotide sequence ID" value="NZ_FRAH01000039.1"/>
</dbReference>
<keyword evidence="1" id="KW-0472">Membrane</keyword>
<feature type="transmembrane region" description="Helical" evidence="1">
    <location>
        <begin position="82"/>
        <end position="107"/>
    </location>
</feature>
<reference evidence="2 3" key="1">
    <citation type="submission" date="2016-11" db="EMBL/GenBank/DDBJ databases">
        <authorList>
            <person name="Jaros S."/>
            <person name="Januszkiewicz K."/>
            <person name="Wedrychowicz H."/>
        </authorList>
    </citation>
    <scope>NUCLEOTIDE SEQUENCE [LARGE SCALE GENOMIC DNA]</scope>
    <source>
        <strain evidence="2 3">DSM 14214</strain>
    </source>
</reference>
<keyword evidence="1" id="KW-1133">Transmembrane helix</keyword>
<dbReference type="InterPro" id="IPR021529">
    <property type="entry name" value="DUF2798"/>
</dbReference>
<sequence>MPETRLQEVVFALLMSFFMVLGMEFYNGSIQMGEWTRAVFPIMFGEMRFMLPLCFVTSYFVMDKIAQKLMFRLVTPGQDKPILVVLVRSGITVSLMCPAMSFWATLIFHGISLDFVNQWFGTVIRNFPMAFFWQIFYCGPLVRFLFRRIFFGRRGKVA</sequence>
<dbReference type="AlphaFoldDB" id="A0A1M6UFB1"/>
<dbReference type="EMBL" id="FRAH01000039">
    <property type="protein sequence ID" value="SHK67932.1"/>
    <property type="molecule type" value="Genomic_DNA"/>
</dbReference>
<feature type="transmembrane region" description="Helical" evidence="1">
    <location>
        <begin position="38"/>
        <end position="61"/>
    </location>
</feature>
<feature type="transmembrane region" description="Helical" evidence="1">
    <location>
        <begin position="127"/>
        <end position="146"/>
    </location>
</feature>